<evidence type="ECO:0000256" key="1">
    <source>
        <dbReference type="ARBA" id="ARBA00004623"/>
    </source>
</evidence>
<keyword evidence="3 6" id="KW-1017">Isopeptide bond</keyword>
<feature type="domain" description="Autophagy protein ATG5 alpha-helical bundle region" evidence="8">
    <location>
        <begin position="106"/>
        <end position="159"/>
    </location>
</feature>
<keyword evidence="6" id="KW-0813">Transport</keyword>
<evidence type="ECO:0000256" key="3">
    <source>
        <dbReference type="ARBA" id="ARBA00022499"/>
    </source>
</evidence>
<evidence type="ECO:0000259" key="7">
    <source>
        <dbReference type="Pfam" id="PF04106"/>
    </source>
</evidence>
<dbReference type="Proteomes" id="UP000053831">
    <property type="component" value="Unassembled WGS sequence"/>
</dbReference>
<sequence length="283" mass="30337">MSSAIAQTLWAAHVPLHITHPSSPGTPFITSVPRFSYLALLLPRLSAFFRRPCSSFHSEGVQLRNLAVGLLADLYRPRGDRPASGSDGNGAAPWRLVVADGVSWDIADTFLNSVKEADFVRNGNANQIMKMSKEHTTQLWHAVVDNDFAAYSRVHARLLDAPTALKHVPLRVYIPSSSSSSSSIPSPGPMPAAAAYTAGPEPAGAFRVVQTLVPAVHRAAGEPRLLGEALRDAMPLLFPSSRGPVMADVLLHGVPAPFDAPLAEIMREAAYPDGWLCLVVVVK</sequence>
<dbReference type="GO" id="GO:0005776">
    <property type="term" value="C:autophagosome"/>
    <property type="evidence" value="ECO:0007669"/>
    <property type="project" value="TreeGrafter"/>
</dbReference>
<comment type="similarity">
    <text evidence="2 6">Belongs to the ATG5 family.</text>
</comment>
<dbReference type="Gene3D" id="1.10.246.190">
    <property type="entry name" value="Autophagy protein Apg5, helix rich domain"/>
    <property type="match status" value="1"/>
</dbReference>
<dbReference type="Gene3D" id="3.10.20.90">
    <property type="entry name" value="Phosphatidylinositol 3-kinase Catalytic Subunit, Chain A, domain 1"/>
    <property type="match status" value="1"/>
</dbReference>
<evidence type="ECO:0000313" key="10">
    <source>
        <dbReference type="Proteomes" id="UP000053831"/>
    </source>
</evidence>
<dbReference type="STRING" id="150374.A0A0M8N554"/>
<evidence type="ECO:0000259" key="8">
    <source>
        <dbReference type="Pfam" id="PF20637"/>
    </source>
</evidence>
<dbReference type="GO" id="GO:0034274">
    <property type="term" value="C:Atg12-Atg5-Atg16 complex"/>
    <property type="evidence" value="ECO:0007669"/>
    <property type="project" value="TreeGrafter"/>
</dbReference>
<dbReference type="PANTHER" id="PTHR13040">
    <property type="entry name" value="AUTOPHAGY PROTEIN 5"/>
    <property type="match status" value="1"/>
</dbReference>
<dbReference type="InterPro" id="IPR048318">
    <property type="entry name" value="ATG5_UblB"/>
</dbReference>
<reference evidence="9 10" key="1">
    <citation type="submission" date="2015-07" db="EMBL/GenBank/DDBJ databases">
        <title>The genome of the fungus Escovopsis weberi, a specialized disease agent of ant agriculture.</title>
        <authorList>
            <person name="de Man T.J."/>
            <person name="Stajich J.E."/>
            <person name="Kubicek C.P."/>
            <person name="Chenthamara K."/>
            <person name="Atanasova L."/>
            <person name="Druzhinina I.S."/>
            <person name="Birnbaum S."/>
            <person name="Barribeau S.M."/>
            <person name="Teiling C."/>
            <person name="Suen G."/>
            <person name="Currie C."/>
            <person name="Gerardo N.M."/>
        </authorList>
    </citation>
    <scope>NUCLEOTIDE SEQUENCE [LARGE SCALE GENOMIC DNA]</scope>
</reference>
<dbReference type="InterPro" id="IPR048940">
    <property type="entry name" value="ATG5_HBR"/>
</dbReference>
<dbReference type="InterPro" id="IPR042527">
    <property type="entry name" value="Atg5_UblA_dom_sf"/>
</dbReference>
<dbReference type="InterPro" id="IPR042526">
    <property type="entry name" value="Atg5_HR"/>
</dbReference>
<dbReference type="Pfam" id="PF20637">
    <property type="entry name" value="ATG5_HBR"/>
    <property type="match status" value="1"/>
</dbReference>
<dbReference type="Pfam" id="PF04106">
    <property type="entry name" value="ATG5_UblB"/>
    <property type="match status" value="1"/>
</dbReference>
<dbReference type="OrthoDB" id="272162at2759"/>
<evidence type="ECO:0000256" key="4">
    <source>
        <dbReference type="ARBA" id="ARBA00022843"/>
    </source>
</evidence>
<accession>A0A0M8N554</accession>
<dbReference type="GO" id="GO:0034045">
    <property type="term" value="C:phagophore assembly site membrane"/>
    <property type="evidence" value="ECO:0007669"/>
    <property type="project" value="UniProtKB-SubCell"/>
</dbReference>
<dbReference type="InterPro" id="IPR007239">
    <property type="entry name" value="Atg5"/>
</dbReference>
<evidence type="ECO:0000256" key="6">
    <source>
        <dbReference type="RuleBase" id="RU361202"/>
    </source>
</evidence>
<comment type="caution">
    <text evidence="9">The sequence shown here is derived from an EMBL/GenBank/DDBJ whole genome shotgun (WGS) entry which is preliminary data.</text>
</comment>
<protein>
    <recommendedName>
        <fullName evidence="6">Autophagy protein 5</fullName>
    </recommendedName>
</protein>
<organism evidence="9 10">
    <name type="scientific">Escovopsis weberi</name>
    <dbReference type="NCBI Taxonomy" id="150374"/>
    <lineage>
        <taxon>Eukaryota</taxon>
        <taxon>Fungi</taxon>
        <taxon>Dikarya</taxon>
        <taxon>Ascomycota</taxon>
        <taxon>Pezizomycotina</taxon>
        <taxon>Sordariomycetes</taxon>
        <taxon>Hypocreomycetidae</taxon>
        <taxon>Hypocreales</taxon>
        <taxon>Hypocreaceae</taxon>
        <taxon>Escovopsis</taxon>
    </lineage>
</organism>
<proteinExistence type="inferred from homology"/>
<keyword evidence="6" id="KW-0472">Membrane</keyword>
<keyword evidence="5 6" id="KW-0072">Autophagy</keyword>
<evidence type="ECO:0000256" key="5">
    <source>
        <dbReference type="ARBA" id="ARBA00023006"/>
    </source>
</evidence>
<evidence type="ECO:0000256" key="2">
    <source>
        <dbReference type="ARBA" id="ARBA00006910"/>
    </source>
</evidence>
<dbReference type="EMBL" id="LGSR01000018">
    <property type="protein sequence ID" value="KOS20160.1"/>
    <property type="molecule type" value="Genomic_DNA"/>
</dbReference>
<evidence type="ECO:0000313" key="9">
    <source>
        <dbReference type="EMBL" id="KOS20160.1"/>
    </source>
</evidence>
<dbReference type="AlphaFoldDB" id="A0A0M8N554"/>
<comment type="function">
    <text evidence="6">Involved in cytoplasm to vacuole transport (Cvt) and autophagic vesicle formation.</text>
</comment>
<dbReference type="GO" id="GO:0019776">
    <property type="term" value="F:Atg8-family ligase activity"/>
    <property type="evidence" value="ECO:0007669"/>
    <property type="project" value="TreeGrafter"/>
</dbReference>
<dbReference type="GO" id="GO:0006995">
    <property type="term" value="P:cellular response to nitrogen starvation"/>
    <property type="evidence" value="ECO:0007669"/>
    <property type="project" value="TreeGrafter"/>
</dbReference>
<dbReference type="GO" id="GO:0061908">
    <property type="term" value="C:phagophore"/>
    <property type="evidence" value="ECO:0007669"/>
    <property type="project" value="TreeGrafter"/>
</dbReference>
<dbReference type="Gene3D" id="3.10.20.620">
    <property type="match status" value="1"/>
</dbReference>
<comment type="subcellular location">
    <subcellularLocation>
        <location evidence="1 6">Preautophagosomal structure membrane</location>
        <topology evidence="1 6">Peripheral membrane protein</topology>
    </subcellularLocation>
</comment>
<dbReference type="GO" id="GO:0034727">
    <property type="term" value="P:piecemeal microautophagy of the nucleus"/>
    <property type="evidence" value="ECO:0007669"/>
    <property type="project" value="TreeGrafter"/>
</dbReference>
<dbReference type="PANTHER" id="PTHR13040:SF2">
    <property type="entry name" value="AUTOPHAGY PROTEIN 5"/>
    <property type="match status" value="1"/>
</dbReference>
<gene>
    <name evidence="9" type="ORF">ESCO_006282</name>
</gene>
<dbReference type="GO" id="GO:0044233">
    <property type="term" value="C:mitochondria-associated endoplasmic reticulum membrane contact site"/>
    <property type="evidence" value="ECO:0007669"/>
    <property type="project" value="TreeGrafter"/>
</dbReference>
<keyword evidence="10" id="KW-1185">Reference proteome</keyword>
<feature type="domain" description="Autophagy protein ATG5 UblB" evidence="7">
    <location>
        <begin position="167"/>
        <end position="280"/>
    </location>
</feature>
<keyword evidence="4 6" id="KW-0832">Ubl conjugation</keyword>
<name>A0A0M8N554_ESCWE</name>
<comment type="subunit">
    <text evidence="6">Conjugated with ATG12.</text>
</comment>
<dbReference type="GO" id="GO:0000422">
    <property type="term" value="P:autophagy of mitochondrion"/>
    <property type="evidence" value="ECO:0007669"/>
    <property type="project" value="TreeGrafter"/>
</dbReference>